<name>A0A2T5FX65_9SPHN</name>
<feature type="transmembrane region" description="Helical" evidence="5">
    <location>
        <begin position="44"/>
        <end position="71"/>
    </location>
</feature>
<evidence type="ECO:0000313" key="6">
    <source>
        <dbReference type="EMBL" id="PTQ10727.1"/>
    </source>
</evidence>
<dbReference type="PANTHER" id="PTHR43701:SF12">
    <property type="entry name" value="MEMBRANE TRANSPORTER PROTEIN YTNM-RELATED"/>
    <property type="match status" value="1"/>
</dbReference>
<accession>A0A2T5FX65</accession>
<dbReference type="GO" id="GO:0005886">
    <property type="term" value="C:plasma membrane"/>
    <property type="evidence" value="ECO:0007669"/>
    <property type="project" value="UniProtKB-SubCell"/>
</dbReference>
<gene>
    <name evidence="6" type="ORF">CLG96_09965</name>
</gene>
<dbReference type="OrthoDB" id="9779078at2"/>
<feature type="transmembrane region" description="Helical" evidence="5">
    <location>
        <begin position="110"/>
        <end position="130"/>
    </location>
</feature>
<comment type="subcellular location">
    <subcellularLocation>
        <location evidence="5">Cell membrane</location>
        <topology evidence="5">Multi-pass membrane protein</topology>
    </subcellularLocation>
    <subcellularLocation>
        <location evidence="1">Membrane</location>
        <topology evidence="1">Multi-pass membrane protein</topology>
    </subcellularLocation>
</comment>
<evidence type="ECO:0000256" key="5">
    <source>
        <dbReference type="RuleBase" id="RU363041"/>
    </source>
</evidence>
<dbReference type="InterPro" id="IPR002781">
    <property type="entry name" value="TM_pro_TauE-like"/>
</dbReference>
<evidence type="ECO:0000256" key="2">
    <source>
        <dbReference type="ARBA" id="ARBA00022692"/>
    </source>
</evidence>
<dbReference type="PANTHER" id="PTHR43701">
    <property type="entry name" value="MEMBRANE TRANSPORTER PROTEIN MJ0441-RELATED"/>
    <property type="match status" value="1"/>
</dbReference>
<keyword evidence="3 5" id="KW-1133">Transmembrane helix</keyword>
<keyword evidence="5" id="KW-1003">Cell membrane</keyword>
<comment type="similarity">
    <text evidence="5">Belongs to the 4-toluene sulfonate uptake permease (TSUP) (TC 2.A.102) family.</text>
</comment>
<feature type="transmembrane region" description="Helical" evidence="5">
    <location>
        <begin position="83"/>
        <end position="104"/>
    </location>
</feature>
<organism evidence="6 7">
    <name type="scientific">Sphingomonas oleivorans</name>
    <dbReference type="NCBI Taxonomy" id="1735121"/>
    <lineage>
        <taxon>Bacteria</taxon>
        <taxon>Pseudomonadati</taxon>
        <taxon>Pseudomonadota</taxon>
        <taxon>Alphaproteobacteria</taxon>
        <taxon>Sphingomonadales</taxon>
        <taxon>Sphingomonadaceae</taxon>
        <taxon>Sphingomonas</taxon>
    </lineage>
</organism>
<sequence>MDLYLPIAGLSVNMLVIVGLGGLVGVLSGMFGVGGGFLTTPLLIFYGIPPSVAVASAATQITGASVSGVLAHTQRQGVDFRMGWVLVAGGAVGSFAGGFAFRALQKSGQIDTVVGILYVLLLGSIGILMAREAASSLRAIRSGEPVKARARRHLAIVAALPFRWRFYRSGLYISPLAPLLLGASTGLLTVLMGVGGGFLLVPAMIYGLGMSTRVVVGTSLFQILFVTAATTLVHATTSRAVDIVLACLLLIGSVTGAQFGARFAQTVRPEYLRLILALIVLLVAGRMALGLGWRPDEIYTVQAL</sequence>
<feature type="transmembrane region" description="Helical" evidence="5">
    <location>
        <begin position="271"/>
        <end position="289"/>
    </location>
</feature>
<keyword evidence="2 5" id="KW-0812">Transmembrane</keyword>
<feature type="transmembrane region" description="Helical" evidence="5">
    <location>
        <begin position="12"/>
        <end position="38"/>
    </location>
</feature>
<dbReference type="InterPro" id="IPR051598">
    <property type="entry name" value="TSUP/Inactive_protease-like"/>
</dbReference>
<reference evidence="6 7" key="1">
    <citation type="submission" date="2017-09" db="EMBL/GenBank/DDBJ databases">
        <title>Sphingomonas panjinensis sp.nov., isolated from oil-contaminated soil.</title>
        <authorList>
            <person name="Wang L."/>
            <person name="Chen L."/>
        </authorList>
    </citation>
    <scope>NUCLEOTIDE SEQUENCE [LARGE SCALE GENOMIC DNA]</scope>
    <source>
        <strain evidence="6 7">FW-11</strain>
    </source>
</reference>
<comment type="caution">
    <text evidence="6">The sequence shown here is derived from an EMBL/GenBank/DDBJ whole genome shotgun (WGS) entry which is preliminary data.</text>
</comment>
<feature type="transmembrane region" description="Helical" evidence="5">
    <location>
        <begin position="214"/>
        <end position="234"/>
    </location>
</feature>
<feature type="transmembrane region" description="Helical" evidence="5">
    <location>
        <begin position="240"/>
        <end position="259"/>
    </location>
</feature>
<evidence type="ECO:0000313" key="7">
    <source>
        <dbReference type="Proteomes" id="UP000244162"/>
    </source>
</evidence>
<dbReference type="Pfam" id="PF01925">
    <property type="entry name" value="TauE"/>
    <property type="match status" value="1"/>
</dbReference>
<keyword evidence="7" id="KW-1185">Reference proteome</keyword>
<protein>
    <recommendedName>
        <fullName evidence="5">Probable membrane transporter protein</fullName>
    </recommendedName>
</protein>
<proteinExistence type="inferred from homology"/>
<keyword evidence="4 5" id="KW-0472">Membrane</keyword>
<dbReference type="Proteomes" id="UP000244162">
    <property type="component" value="Unassembled WGS sequence"/>
</dbReference>
<dbReference type="EMBL" id="NWBU01000009">
    <property type="protein sequence ID" value="PTQ10727.1"/>
    <property type="molecule type" value="Genomic_DNA"/>
</dbReference>
<dbReference type="AlphaFoldDB" id="A0A2T5FX65"/>
<evidence type="ECO:0000256" key="3">
    <source>
        <dbReference type="ARBA" id="ARBA00022989"/>
    </source>
</evidence>
<evidence type="ECO:0000256" key="1">
    <source>
        <dbReference type="ARBA" id="ARBA00004141"/>
    </source>
</evidence>
<evidence type="ECO:0000256" key="4">
    <source>
        <dbReference type="ARBA" id="ARBA00023136"/>
    </source>
</evidence>
<feature type="transmembrane region" description="Helical" evidence="5">
    <location>
        <begin position="179"/>
        <end position="202"/>
    </location>
</feature>
<dbReference type="RefSeq" id="WP_107967750.1">
    <property type="nucleotide sequence ID" value="NZ_NWBU01000009.1"/>
</dbReference>